<proteinExistence type="predicted"/>
<keyword evidence="1" id="KW-0175">Coiled coil</keyword>
<feature type="coiled-coil region" evidence="1">
    <location>
        <begin position="67"/>
        <end position="94"/>
    </location>
</feature>
<dbReference type="InParanoid" id="E4XF12"/>
<evidence type="ECO:0000256" key="2">
    <source>
        <dbReference type="SAM" id="MobiDB-lite"/>
    </source>
</evidence>
<gene>
    <name evidence="3" type="ORF">GSOID_T00009545001</name>
</gene>
<evidence type="ECO:0000313" key="4">
    <source>
        <dbReference type="Proteomes" id="UP000001307"/>
    </source>
</evidence>
<sequence>MDKFCQTVALNTYCSGPSAHGSSSTGNQLGMTLSPLQDRRENKWASMPWITTRKSVSDFSDISNIDNDNVKSKMKTLKNEKDKQEIAYQILMDDNTTLSKELSIAKQTIDSLRLNPTMNITFPQQQPGTAIAGAIPKSARIKEQPKASSARVLPSAHATPKITNSSYKGPSSAQLTRNKPYLKQGNDDDDYDYPSPNFGKNHDRTVIQATPNRLSYDSQEEESADSFSVMAFKCILFVFIRFILKQS</sequence>
<feature type="compositionally biased region" description="Polar residues" evidence="2">
    <location>
        <begin position="161"/>
        <end position="177"/>
    </location>
</feature>
<dbReference type="EMBL" id="FN653044">
    <property type="protein sequence ID" value="CBY24196.1"/>
    <property type="molecule type" value="Genomic_DNA"/>
</dbReference>
<name>E4XF12_OIKDI</name>
<evidence type="ECO:0000313" key="3">
    <source>
        <dbReference type="EMBL" id="CBY24196.1"/>
    </source>
</evidence>
<keyword evidence="4" id="KW-1185">Reference proteome</keyword>
<evidence type="ECO:0000256" key="1">
    <source>
        <dbReference type="SAM" id="Coils"/>
    </source>
</evidence>
<accession>E4XF12</accession>
<protein>
    <submittedName>
        <fullName evidence="3">Uncharacterized protein</fullName>
    </submittedName>
</protein>
<dbReference type="AlphaFoldDB" id="E4XF12"/>
<feature type="region of interest" description="Disordered" evidence="2">
    <location>
        <begin position="139"/>
        <end position="203"/>
    </location>
</feature>
<reference evidence="3" key="1">
    <citation type="journal article" date="2010" name="Science">
        <title>Plasticity of animal genome architecture unmasked by rapid evolution of a pelagic tunicate.</title>
        <authorList>
            <person name="Denoeud F."/>
            <person name="Henriet S."/>
            <person name="Mungpakdee S."/>
            <person name="Aury J.M."/>
            <person name="Da Silva C."/>
            <person name="Brinkmann H."/>
            <person name="Mikhaleva J."/>
            <person name="Olsen L.C."/>
            <person name="Jubin C."/>
            <person name="Canestro C."/>
            <person name="Bouquet J.M."/>
            <person name="Danks G."/>
            <person name="Poulain J."/>
            <person name="Campsteijn C."/>
            <person name="Adamski M."/>
            <person name="Cross I."/>
            <person name="Yadetie F."/>
            <person name="Muffato M."/>
            <person name="Louis A."/>
            <person name="Butcher S."/>
            <person name="Tsagkogeorga G."/>
            <person name="Konrad A."/>
            <person name="Singh S."/>
            <person name="Jensen M.F."/>
            <person name="Cong E.H."/>
            <person name="Eikeseth-Otteraa H."/>
            <person name="Noel B."/>
            <person name="Anthouard V."/>
            <person name="Porcel B.M."/>
            <person name="Kachouri-Lafond R."/>
            <person name="Nishino A."/>
            <person name="Ugolini M."/>
            <person name="Chourrout P."/>
            <person name="Nishida H."/>
            <person name="Aasland R."/>
            <person name="Huzurbazar S."/>
            <person name="Westhof E."/>
            <person name="Delsuc F."/>
            <person name="Lehrach H."/>
            <person name="Reinhardt R."/>
            <person name="Weissenbach J."/>
            <person name="Roy S.W."/>
            <person name="Artiguenave F."/>
            <person name="Postlethwait J.H."/>
            <person name="Manak J.R."/>
            <person name="Thompson E.M."/>
            <person name="Jaillon O."/>
            <person name="Du Pasquier L."/>
            <person name="Boudinot P."/>
            <person name="Liberles D.A."/>
            <person name="Volff J.N."/>
            <person name="Philippe H."/>
            <person name="Lenhard B."/>
            <person name="Roest Crollius H."/>
            <person name="Wincker P."/>
            <person name="Chourrout D."/>
        </authorList>
    </citation>
    <scope>NUCLEOTIDE SEQUENCE [LARGE SCALE GENOMIC DNA]</scope>
</reference>
<dbReference type="Proteomes" id="UP000001307">
    <property type="component" value="Unassembled WGS sequence"/>
</dbReference>
<organism evidence="3">
    <name type="scientific">Oikopleura dioica</name>
    <name type="common">Tunicate</name>
    <dbReference type="NCBI Taxonomy" id="34765"/>
    <lineage>
        <taxon>Eukaryota</taxon>
        <taxon>Metazoa</taxon>
        <taxon>Chordata</taxon>
        <taxon>Tunicata</taxon>
        <taxon>Appendicularia</taxon>
        <taxon>Copelata</taxon>
        <taxon>Oikopleuridae</taxon>
        <taxon>Oikopleura</taxon>
    </lineage>
</organism>